<keyword evidence="2" id="KW-1185">Reference proteome</keyword>
<dbReference type="AlphaFoldDB" id="A0AAV1QUJ5"/>
<protein>
    <recommendedName>
        <fullName evidence="3">Ycf15</fullName>
    </recommendedName>
</protein>
<accession>A0AAV1QUJ5</accession>
<evidence type="ECO:0000313" key="1">
    <source>
        <dbReference type="EMBL" id="CAK7325391.1"/>
    </source>
</evidence>
<dbReference type="EMBL" id="CAWUPB010000850">
    <property type="protein sequence ID" value="CAK7325391.1"/>
    <property type="molecule type" value="Genomic_DNA"/>
</dbReference>
<name>A0AAV1QUJ5_9ROSI</name>
<feature type="non-terminal residue" evidence="1">
    <location>
        <position position="55"/>
    </location>
</feature>
<gene>
    <name evidence="1" type="ORF">DCAF_LOCUS3066</name>
</gene>
<comment type="caution">
    <text evidence="1">The sequence shown here is derived from an EMBL/GenBank/DDBJ whole genome shotgun (WGS) entry which is preliminary data.</text>
</comment>
<organism evidence="1 2">
    <name type="scientific">Dovyalis caffra</name>
    <dbReference type="NCBI Taxonomy" id="77055"/>
    <lineage>
        <taxon>Eukaryota</taxon>
        <taxon>Viridiplantae</taxon>
        <taxon>Streptophyta</taxon>
        <taxon>Embryophyta</taxon>
        <taxon>Tracheophyta</taxon>
        <taxon>Spermatophyta</taxon>
        <taxon>Magnoliopsida</taxon>
        <taxon>eudicotyledons</taxon>
        <taxon>Gunneridae</taxon>
        <taxon>Pentapetalae</taxon>
        <taxon>rosids</taxon>
        <taxon>fabids</taxon>
        <taxon>Malpighiales</taxon>
        <taxon>Salicaceae</taxon>
        <taxon>Flacourtieae</taxon>
        <taxon>Dovyalis</taxon>
    </lineage>
</organism>
<sequence>MGGIRLALNKPKKNKVPVYNATCHCRIWGRENFLFSTQEESTANRDRLLSRHLYN</sequence>
<evidence type="ECO:0008006" key="3">
    <source>
        <dbReference type="Google" id="ProtNLM"/>
    </source>
</evidence>
<reference evidence="1 2" key="1">
    <citation type="submission" date="2024-01" db="EMBL/GenBank/DDBJ databases">
        <authorList>
            <person name="Waweru B."/>
        </authorList>
    </citation>
    <scope>NUCLEOTIDE SEQUENCE [LARGE SCALE GENOMIC DNA]</scope>
</reference>
<proteinExistence type="predicted"/>
<dbReference type="Proteomes" id="UP001314170">
    <property type="component" value="Unassembled WGS sequence"/>
</dbReference>
<evidence type="ECO:0000313" key="2">
    <source>
        <dbReference type="Proteomes" id="UP001314170"/>
    </source>
</evidence>